<dbReference type="InterPro" id="IPR024078">
    <property type="entry name" value="LmbE-like_dom_sf"/>
</dbReference>
<evidence type="ECO:0000313" key="2">
    <source>
        <dbReference type="EMBL" id="TMQ66912.1"/>
    </source>
</evidence>
<dbReference type="InterPro" id="IPR003737">
    <property type="entry name" value="GlcNAc_PI_deacetylase-related"/>
</dbReference>
<organism evidence="2 3">
    <name type="scientific">Eiseniibacteriota bacterium</name>
    <dbReference type="NCBI Taxonomy" id="2212470"/>
    <lineage>
        <taxon>Bacteria</taxon>
        <taxon>Candidatus Eiseniibacteriota</taxon>
    </lineage>
</organism>
<gene>
    <name evidence="2" type="ORF">E6K79_01275</name>
</gene>
<sequence>MKLDILVFGPHPDDAEIGAGGLLLKMKDLGHTTGIIDMTRGDMGWGTPEEREGWGTPEERDKESEEAAKILRLDVRENMDLGDNRIEDTFENRCKVAAILRKYRPEMIFAPYYDLPIGRGLGHNDHFKTGILVSQAFNLAHLRKAPIEGEPYQVKAIFYYFIPPGMRPTFMVDVSPYFKDWMRALSVHRTQFSNPEKPKPKGESPGVTELVDAASRATGFMVGAGHAQSFLSIAALKVKDPMELVRGVEPRP</sequence>
<dbReference type="Proteomes" id="UP000317691">
    <property type="component" value="Unassembled WGS sequence"/>
</dbReference>
<name>A0A538TTF1_UNCEI</name>
<evidence type="ECO:0000256" key="1">
    <source>
        <dbReference type="SAM" id="MobiDB-lite"/>
    </source>
</evidence>
<dbReference type="SUPFAM" id="SSF102588">
    <property type="entry name" value="LmbE-like"/>
    <property type="match status" value="1"/>
</dbReference>
<feature type="compositionally biased region" description="Basic and acidic residues" evidence="1">
    <location>
        <begin position="48"/>
        <end position="65"/>
    </location>
</feature>
<feature type="region of interest" description="Disordered" evidence="1">
    <location>
        <begin position="40"/>
        <end position="65"/>
    </location>
</feature>
<protein>
    <submittedName>
        <fullName evidence="2">Bacillithiol biosynthesis deacetylase BshB1</fullName>
    </submittedName>
</protein>
<proteinExistence type="predicted"/>
<dbReference type="AlphaFoldDB" id="A0A538TTF1"/>
<dbReference type="EMBL" id="VBOZ01000007">
    <property type="protein sequence ID" value="TMQ66912.1"/>
    <property type="molecule type" value="Genomic_DNA"/>
</dbReference>
<reference evidence="2 3" key="1">
    <citation type="journal article" date="2019" name="Nat. Microbiol.">
        <title>Mediterranean grassland soil C-N compound turnover is dependent on rainfall and depth, and is mediated by genomically divergent microorganisms.</title>
        <authorList>
            <person name="Diamond S."/>
            <person name="Andeer P.F."/>
            <person name="Li Z."/>
            <person name="Crits-Christoph A."/>
            <person name="Burstein D."/>
            <person name="Anantharaman K."/>
            <person name="Lane K.R."/>
            <person name="Thomas B.C."/>
            <person name="Pan C."/>
            <person name="Northen T.R."/>
            <person name="Banfield J.F."/>
        </authorList>
    </citation>
    <scope>NUCLEOTIDE SEQUENCE [LARGE SCALE GENOMIC DNA]</scope>
    <source>
        <strain evidence="2">WS_9</strain>
    </source>
</reference>
<dbReference type="Pfam" id="PF02585">
    <property type="entry name" value="PIG-L"/>
    <property type="match status" value="1"/>
</dbReference>
<comment type="caution">
    <text evidence="2">The sequence shown here is derived from an EMBL/GenBank/DDBJ whole genome shotgun (WGS) entry which is preliminary data.</text>
</comment>
<evidence type="ECO:0000313" key="3">
    <source>
        <dbReference type="Proteomes" id="UP000317691"/>
    </source>
</evidence>
<dbReference type="Gene3D" id="3.40.50.10320">
    <property type="entry name" value="LmbE-like"/>
    <property type="match status" value="1"/>
</dbReference>
<accession>A0A538TTF1</accession>